<evidence type="ECO:0000256" key="4">
    <source>
        <dbReference type="ARBA" id="ARBA00022692"/>
    </source>
</evidence>
<evidence type="ECO:0000256" key="7">
    <source>
        <dbReference type="ARBA" id="ARBA00023136"/>
    </source>
</evidence>
<dbReference type="GO" id="GO:0034203">
    <property type="term" value="P:glycolipid translocation"/>
    <property type="evidence" value="ECO:0007669"/>
    <property type="project" value="TreeGrafter"/>
</dbReference>
<sequence>MDGDKILQGSIKAASYNMILQVAFRIITFILNGLVLHNVDKDVLGILNVRLMLLIMTILFVSREAFRRGCMSKTKDHNWHQVINLLWLTVPTVIICSLTFCYIWLHLLELPAEKYAGDYKFAVYMFGASCTIESFVEPVYVFSQAFQYVRWRIFVDCVMMVVRVGTLVVSVLYYPAYTIKAMACGQVAVSTILVVLYWFYFHQQFQMKAKLMKNKDLHPDDPTLALPLNSVLDFFPKRIQGQTFIESDLAFLTWGFFKQGILKQVLTEGERYVMTVFAVLSFAEQGVYDVVNNLGSMAARFIFLPIEESSYFYFAQMLNRQIPIEKQPRQEIKQVAGVLYRLLRALSLVGSIIVVFGFSYSHLLLHLYGGATLTDGPGPLLMRTHCLSVCLMAINGVTEAYVFAAMSPKELDKYNGLMVILSCMFLFLSWLLSYLVGSVGFILANCINMVLRIIHSLWFISVQYQNLGFKPLRGMIPTMLESASLVFVFAVTATSSLLVYPESAIFHVIIGAICGLVVIGAVLYEEPELMRTVVIAVKRRLGKVD</sequence>
<accession>A0A164WAP4</accession>
<gene>
    <name evidence="10" type="ORF">APZ42_021845</name>
</gene>
<protein>
    <recommendedName>
        <fullName evidence="9">Protein RFT1 homolog</fullName>
    </recommendedName>
</protein>
<feature type="transmembrane region" description="Helical" evidence="9">
    <location>
        <begin position="153"/>
        <end position="173"/>
    </location>
</feature>
<evidence type="ECO:0000256" key="5">
    <source>
        <dbReference type="ARBA" id="ARBA00022824"/>
    </source>
</evidence>
<dbReference type="GO" id="GO:0005789">
    <property type="term" value="C:endoplasmic reticulum membrane"/>
    <property type="evidence" value="ECO:0007669"/>
    <property type="project" value="UniProtKB-SubCell"/>
</dbReference>
<reference evidence="10 11" key="1">
    <citation type="submission" date="2016-03" db="EMBL/GenBank/DDBJ databases">
        <title>EvidentialGene: Evidence-directed Construction of Genes on Genomes.</title>
        <authorList>
            <person name="Gilbert D.G."/>
            <person name="Choi J.-H."/>
            <person name="Mockaitis K."/>
            <person name="Colbourne J."/>
            <person name="Pfrender M."/>
        </authorList>
    </citation>
    <scope>NUCLEOTIDE SEQUENCE [LARGE SCALE GENOMIC DNA]</scope>
    <source>
        <strain evidence="10 11">Xinb3</strain>
        <tissue evidence="10">Complete organism</tissue>
    </source>
</reference>
<dbReference type="Pfam" id="PF04506">
    <property type="entry name" value="Rft-1"/>
    <property type="match status" value="1"/>
</dbReference>
<feature type="transmembrane region" description="Helical" evidence="9">
    <location>
        <begin position="416"/>
        <end position="436"/>
    </location>
</feature>
<dbReference type="OrthoDB" id="6370545at2759"/>
<dbReference type="EMBL" id="LRGB01001274">
    <property type="protein sequence ID" value="KZS13107.1"/>
    <property type="molecule type" value="Genomic_DNA"/>
</dbReference>
<proteinExistence type="inferred from homology"/>
<comment type="similarity">
    <text evidence="3 9">Belongs to the RFT1 family.</text>
</comment>
<comment type="subcellular location">
    <subcellularLocation>
        <location evidence="1 9">Endoplasmic reticulum membrane</location>
        <topology evidence="1 9">Multi-pass membrane protein</topology>
    </subcellularLocation>
</comment>
<dbReference type="PANTHER" id="PTHR13117">
    <property type="entry name" value="ENDOPLASMIC RETICULUM MULTISPAN TRANSMEMBRANE PROTEIN-RELATED"/>
    <property type="match status" value="1"/>
</dbReference>
<dbReference type="InterPro" id="IPR007594">
    <property type="entry name" value="RFT1"/>
</dbReference>
<dbReference type="Proteomes" id="UP000076858">
    <property type="component" value="Unassembled WGS sequence"/>
</dbReference>
<evidence type="ECO:0000256" key="2">
    <source>
        <dbReference type="ARBA" id="ARBA00004922"/>
    </source>
</evidence>
<name>A0A164WAP4_9CRUS</name>
<evidence type="ECO:0000256" key="9">
    <source>
        <dbReference type="RuleBase" id="RU365067"/>
    </source>
</evidence>
<feature type="transmembrane region" description="Helical" evidence="9">
    <location>
        <begin position="504"/>
        <end position="524"/>
    </location>
</feature>
<evidence type="ECO:0000313" key="11">
    <source>
        <dbReference type="Proteomes" id="UP000076858"/>
    </source>
</evidence>
<evidence type="ECO:0000256" key="3">
    <source>
        <dbReference type="ARBA" id="ARBA00010288"/>
    </source>
</evidence>
<evidence type="ECO:0000256" key="8">
    <source>
        <dbReference type="ARBA" id="ARBA00045912"/>
    </source>
</evidence>
<feature type="transmembrane region" description="Helical" evidence="9">
    <location>
        <begin position="82"/>
        <end position="105"/>
    </location>
</feature>
<keyword evidence="11" id="KW-1185">Reference proteome</keyword>
<feature type="transmembrane region" description="Helical" evidence="9">
    <location>
        <begin position="43"/>
        <end position="61"/>
    </location>
</feature>
<evidence type="ECO:0000256" key="1">
    <source>
        <dbReference type="ARBA" id="ARBA00004477"/>
    </source>
</evidence>
<feature type="transmembrane region" description="Helical" evidence="9">
    <location>
        <begin position="179"/>
        <end position="200"/>
    </location>
</feature>
<dbReference type="PANTHER" id="PTHR13117:SF5">
    <property type="entry name" value="PROTEIN RFT1 HOMOLOG"/>
    <property type="match status" value="1"/>
</dbReference>
<evidence type="ECO:0000313" key="10">
    <source>
        <dbReference type="EMBL" id="KZS13107.1"/>
    </source>
</evidence>
<organism evidence="10 11">
    <name type="scientific">Daphnia magna</name>
    <dbReference type="NCBI Taxonomy" id="35525"/>
    <lineage>
        <taxon>Eukaryota</taxon>
        <taxon>Metazoa</taxon>
        <taxon>Ecdysozoa</taxon>
        <taxon>Arthropoda</taxon>
        <taxon>Crustacea</taxon>
        <taxon>Branchiopoda</taxon>
        <taxon>Diplostraca</taxon>
        <taxon>Cladocera</taxon>
        <taxon>Anomopoda</taxon>
        <taxon>Daphniidae</taxon>
        <taxon>Daphnia</taxon>
    </lineage>
</organism>
<feature type="transmembrane region" description="Helical" evidence="9">
    <location>
        <begin position="442"/>
        <end position="462"/>
    </location>
</feature>
<dbReference type="AlphaFoldDB" id="A0A164WAP4"/>
<keyword evidence="7 9" id="KW-0472">Membrane</keyword>
<comment type="function">
    <text evidence="8 9">Intramembrane glycolipid transporter that operates in the biosynthetic pathway of dolichol-linked oligosaccharides, the glycan precursors employed in protein asparagine (N)-glycosylation. The sequential addition of sugars to dolichol pyrophosphate produces dolichol-linked oligosaccharides containing fourteen sugars, including two GlcNAcs, nine mannoses and three glucoses. Once assembled, the oligosaccharide is transferred from the lipid to nascent proteins by oligosaccharyltransferases. The assembly of dolichol-linked oligosaccharides begins on the cytosolic side of the endoplasmic reticulum membrane and finishes in its lumen. RFT1 could mediate the translocation of the cytosolically oriented intermediate DolPP-GlcNAc2Man5, produced by ALG11, into the ER lumen where dolichol-linked oligosaccharides assembly continues. However, the intramembrane lipid transporter activity could not be confirmed in vitro.</text>
</comment>
<feature type="transmembrane region" description="Helical" evidence="9">
    <location>
        <begin position="338"/>
        <end position="360"/>
    </location>
</feature>
<feature type="transmembrane region" description="Helical" evidence="9">
    <location>
        <begin position="380"/>
        <end position="404"/>
    </location>
</feature>
<feature type="transmembrane region" description="Helical" evidence="9">
    <location>
        <begin position="18"/>
        <end position="37"/>
    </location>
</feature>
<evidence type="ECO:0000256" key="6">
    <source>
        <dbReference type="ARBA" id="ARBA00022989"/>
    </source>
</evidence>
<keyword evidence="5" id="KW-0256">Endoplasmic reticulum</keyword>
<comment type="caution">
    <text evidence="10">The sequence shown here is derived from an EMBL/GenBank/DDBJ whole genome shotgun (WGS) entry which is preliminary data.</text>
</comment>
<feature type="transmembrane region" description="Helical" evidence="9">
    <location>
        <begin position="121"/>
        <end position="141"/>
    </location>
</feature>
<feature type="transmembrane region" description="Helical" evidence="9">
    <location>
        <begin position="474"/>
        <end position="498"/>
    </location>
</feature>
<keyword evidence="4 9" id="KW-0812">Transmembrane</keyword>
<dbReference type="STRING" id="35525.A0A164WAP4"/>
<dbReference type="GO" id="GO:0006488">
    <property type="term" value="P:dolichol-linked oligosaccharide biosynthetic process"/>
    <property type="evidence" value="ECO:0007669"/>
    <property type="project" value="InterPro"/>
</dbReference>
<keyword evidence="6 9" id="KW-1133">Transmembrane helix</keyword>
<comment type="pathway">
    <text evidence="2">Protein modification; protein glycosylation.</text>
</comment>